<evidence type="ECO:0000313" key="4">
    <source>
        <dbReference type="Proteomes" id="UP000033428"/>
    </source>
</evidence>
<dbReference type="SUPFAM" id="SSF53756">
    <property type="entry name" value="UDP-Glycosyltransferase/glycogen phosphorylase"/>
    <property type="match status" value="1"/>
</dbReference>
<keyword evidence="3" id="KW-0808">Transferase</keyword>
<feature type="domain" description="Glycosyltransferase subfamily 4-like N-terminal" evidence="2">
    <location>
        <begin position="18"/>
        <end position="184"/>
    </location>
</feature>
<evidence type="ECO:0000259" key="2">
    <source>
        <dbReference type="Pfam" id="PF13439"/>
    </source>
</evidence>
<evidence type="ECO:0000259" key="1">
    <source>
        <dbReference type="Pfam" id="PF00534"/>
    </source>
</evidence>
<keyword evidence="4" id="KW-1185">Reference proteome</keyword>
<accession>A0A0F0CNP2</accession>
<dbReference type="Proteomes" id="UP000033428">
    <property type="component" value="Unassembled WGS sequence"/>
</dbReference>
<proteinExistence type="predicted"/>
<comment type="caution">
    <text evidence="3">The sequence shown here is derived from an EMBL/GenBank/DDBJ whole genome shotgun (WGS) entry which is preliminary data.</text>
</comment>
<dbReference type="Pfam" id="PF00534">
    <property type="entry name" value="Glycos_transf_1"/>
    <property type="match status" value="1"/>
</dbReference>
<name>A0A0F0CNP2_9BACT</name>
<reference evidence="3 4" key="1">
    <citation type="submission" date="2015-02" db="EMBL/GenBank/DDBJ databases">
        <title>Single-cell genomics of uncultivated deep-branching MTB reveals a conserved set of magnetosome genes.</title>
        <authorList>
            <person name="Kolinko S."/>
            <person name="Richter M."/>
            <person name="Glockner F.O."/>
            <person name="Brachmann A."/>
            <person name="Schuler D."/>
        </authorList>
    </citation>
    <scope>NUCLEOTIDE SEQUENCE [LARGE SCALE GENOMIC DNA]</scope>
    <source>
        <strain evidence="3">SKK-01</strain>
    </source>
</reference>
<organism evidence="3 4">
    <name type="scientific">Candidatus Omnitrophus magneticus</name>
    <dbReference type="NCBI Taxonomy" id="1609969"/>
    <lineage>
        <taxon>Bacteria</taxon>
        <taxon>Pseudomonadati</taxon>
        <taxon>Candidatus Omnitrophota</taxon>
        <taxon>Candidatus Omnitrophus</taxon>
    </lineage>
</organism>
<dbReference type="Gene3D" id="3.40.50.2000">
    <property type="entry name" value="Glycogen Phosphorylase B"/>
    <property type="match status" value="2"/>
</dbReference>
<sequence>MKVAFVSRFPRDINTPHGGVESATVNLALALSVKKNIELHIVVLDKKQKHLEIEKKKGITTHRIPAPNTPQIFDILGGPGMRELISYLNSLKPDIVHFHETYGLLARGLSMPHIFTVHGFDSENILVESGIRGRFKIVRSWLWGLIEKIGLSQKKYIISITPYVKKFIEKKTTARIFDIDNAIDKKFFNIKRGEIDYRIFSAGWISQRKNTKTLITAFALSVKAMPDKKMELIIAGAKRDTAYLKEVEDEIKKYNLENKIFLIGSVSQDKIKEELSRAGLFILASYQENAPMAVAEAMASALPVIVSNRCGMPYMVKDGESGFLVEPSDAEDIAKKIEILFRDEKLRLKMGLAAKNRAIEKFSPDNVAEKTIKAYEAIL</sequence>
<dbReference type="AlphaFoldDB" id="A0A0F0CNP2"/>
<dbReference type="PANTHER" id="PTHR12526:SF630">
    <property type="entry name" value="GLYCOSYLTRANSFERASE"/>
    <property type="match status" value="1"/>
</dbReference>
<dbReference type="Pfam" id="PF13439">
    <property type="entry name" value="Glyco_transf_4"/>
    <property type="match status" value="1"/>
</dbReference>
<feature type="domain" description="Glycosyl transferase family 1" evidence="1">
    <location>
        <begin position="185"/>
        <end position="357"/>
    </location>
</feature>
<dbReference type="PANTHER" id="PTHR12526">
    <property type="entry name" value="GLYCOSYLTRANSFERASE"/>
    <property type="match status" value="1"/>
</dbReference>
<dbReference type="GO" id="GO:0016757">
    <property type="term" value="F:glycosyltransferase activity"/>
    <property type="evidence" value="ECO:0007669"/>
    <property type="project" value="InterPro"/>
</dbReference>
<gene>
    <name evidence="3" type="ORF">OMAG_001265</name>
</gene>
<dbReference type="InterPro" id="IPR028098">
    <property type="entry name" value="Glyco_trans_4-like_N"/>
</dbReference>
<dbReference type="EMBL" id="JYNY01000246">
    <property type="protein sequence ID" value="KJJ84872.1"/>
    <property type="molecule type" value="Genomic_DNA"/>
</dbReference>
<dbReference type="InterPro" id="IPR001296">
    <property type="entry name" value="Glyco_trans_1"/>
</dbReference>
<evidence type="ECO:0000313" key="3">
    <source>
        <dbReference type="EMBL" id="KJJ84872.1"/>
    </source>
</evidence>
<dbReference type="CDD" id="cd03801">
    <property type="entry name" value="GT4_PimA-like"/>
    <property type="match status" value="1"/>
</dbReference>
<protein>
    <submittedName>
        <fullName evidence="3">Group 1 glycosyl transferase</fullName>
    </submittedName>
</protein>
<dbReference type="PATRIC" id="fig|1609969.3.peg.1352"/>